<name>K2G2K3_9BACT</name>
<comment type="caution">
    <text evidence="1">The sequence shown here is derived from an EMBL/GenBank/DDBJ whole genome shotgun (WGS) entry which is preliminary data.</text>
</comment>
<reference evidence="1" key="1">
    <citation type="journal article" date="2012" name="Science">
        <title>Fermentation, hydrogen, and sulfur metabolism in multiple uncultivated bacterial phyla.</title>
        <authorList>
            <person name="Wrighton K.C."/>
            <person name="Thomas B.C."/>
            <person name="Sharon I."/>
            <person name="Miller C.S."/>
            <person name="Castelle C.J."/>
            <person name="VerBerkmoes N.C."/>
            <person name="Wilkins M.J."/>
            <person name="Hettich R.L."/>
            <person name="Lipton M.S."/>
            <person name="Williams K.H."/>
            <person name="Long P.E."/>
            <person name="Banfield J.F."/>
        </authorList>
    </citation>
    <scope>NUCLEOTIDE SEQUENCE [LARGE SCALE GENOMIC DNA]</scope>
</reference>
<sequence>MDLTLSEAIRFSDEWRIGEWFQAFLSWKWWNEKLAKIIWASGTVGKLRLVELSDMKRVMWTVEEDLIWKEDKIVWEKRVSDLIDLIESWWQCPPFLLWHQDWIYTLADGNHRFEALKILWIESYWASVWENEEFNPN</sequence>
<proteinExistence type="predicted"/>
<evidence type="ECO:0000313" key="1">
    <source>
        <dbReference type="EMBL" id="EKE28487.1"/>
    </source>
</evidence>
<dbReference type="AlphaFoldDB" id="K2G2K3"/>
<protein>
    <submittedName>
        <fullName evidence="1">ParB protein</fullName>
    </submittedName>
</protein>
<dbReference type="EMBL" id="AMFJ01000328">
    <property type="protein sequence ID" value="EKE28487.1"/>
    <property type="molecule type" value="Genomic_DNA"/>
</dbReference>
<organism evidence="1">
    <name type="scientific">uncultured bacterium</name>
    <name type="common">gcode 4</name>
    <dbReference type="NCBI Taxonomy" id="1234023"/>
    <lineage>
        <taxon>Bacteria</taxon>
        <taxon>environmental samples</taxon>
    </lineage>
</organism>
<gene>
    <name evidence="1" type="ORF">ACD_3C00054G0027</name>
</gene>
<dbReference type="InterPro" id="IPR036086">
    <property type="entry name" value="ParB/Sulfiredoxin_sf"/>
</dbReference>
<dbReference type="SUPFAM" id="SSF110849">
    <property type="entry name" value="ParB/Sulfiredoxin"/>
    <property type="match status" value="1"/>
</dbReference>
<accession>K2G2K3</accession>